<keyword evidence="1" id="KW-1133">Transmembrane helix</keyword>
<name>A0A0A9CZ75_ARUDO</name>
<reference evidence="2" key="2">
    <citation type="journal article" date="2015" name="Data Brief">
        <title>Shoot transcriptome of the giant reed, Arundo donax.</title>
        <authorList>
            <person name="Barrero R.A."/>
            <person name="Guerrero F.D."/>
            <person name="Moolhuijzen P."/>
            <person name="Goolsby J.A."/>
            <person name="Tidwell J."/>
            <person name="Bellgard S.E."/>
            <person name="Bellgard M.I."/>
        </authorList>
    </citation>
    <scope>NUCLEOTIDE SEQUENCE</scope>
    <source>
        <tissue evidence="2">Shoot tissue taken approximately 20 cm above the soil surface</tissue>
    </source>
</reference>
<sequence length="182" mass="20583">MRRGTSPTASRCLCCPPQQGKLRASSWNGRRGRGGRTGSWLWRGTGGGEGDWSSKILGQGNRVDELKSQSQKLLGIVANRTGSIWYGQFDSRVDNLELYSLGQKNSPQFFYCDVCILFFIWLASKSFRNFSLILQFCIVWSSILILICSQNYITWFLTCMQCCSEYAVEMSNVCSRIGETCF</sequence>
<keyword evidence="1" id="KW-0472">Membrane</keyword>
<organism evidence="2">
    <name type="scientific">Arundo donax</name>
    <name type="common">Giant reed</name>
    <name type="synonym">Donax arundinaceus</name>
    <dbReference type="NCBI Taxonomy" id="35708"/>
    <lineage>
        <taxon>Eukaryota</taxon>
        <taxon>Viridiplantae</taxon>
        <taxon>Streptophyta</taxon>
        <taxon>Embryophyta</taxon>
        <taxon>Tracheophyta</taxon>
        <taxon>Spermatophyta</taxon>
        <taxon>Magnoliopsida</taxon>
        <taxon>Liliopsida</taxon>
        <taxon>Poales</taxon>
        <taxon>Poaceae</taxon>
        <taxon>PACMAD clade</taxon>
        <taxon>Arundinoideae</taxon>
        <taxon>Arundineae</taxon>
        <taxon>Arundo</taxon>
    </lineage>
</organism>
<feature type="transmembrane region" description="Helical" evidence="1">
    <location>
        <begin position="130"/>
        <end position="148"/>
    </location>
</feature>
<accession>A0A0A9CZ75</accession>
<evidence type="ECO:0000313" key="2">
    <source>
        <dbReference type="EMBL" id="JAD76807.1"/>
    </source>
</evidence>
<evidence type="ECO:0000256" key="1">
    <source>
        <dbReference type="SAM" id="Phobius"/>
    </source>
</evidence>
<keyword evidence="1" id="KW-0812">Transmembrane</keyword>
<dbReference type="AlphaFoldDB" id="A0A0A9CZ75"/>
<protein>
    <submittedName>
        <fullName evidence="2">Uncharacterized protein</fullName>
    </submittedName>
</protein>
<reference evidence="2" key="1">
    <citation type="submission" date="2014-09" db="EMBL/GenBank/DDBJ databases">
        <authorList>
            <person name="Magalhaes I.L.F."/>
            <person name="Oliveira U."/>
            <person name="Santos F.R."/>
            <person name="Vidigal T.H.D.A."/>
            <person name="Brescovit A.D."/>
            <person name="Santos A.J."/>
        </authorList>
    </citation>
    <scope>NUCLEOTIDE SEQUENCE</scope>
    <source>
        <tissue evidence="2">Shoot tissue taken approximately 20 cm above the soil surface</tissue>
    </source>
</reference>
<proteinExistence type="predicted"/>
<dbReference type="EMBL" id="GBRH01221088">
    <property type="protein sequence ID" value="JAD76807.1"/>
    <property type="molecule type" value="Transcribed_RNA"/>
</dbReference>